<gene>
    <name evidence="1" type="ORF">HGA13_24625</name>
</gene>
<organism evidence="1 2">
    <name type="scientific">Nocardia speluncae</name>
    <dbReference type="NCBI Taxonomy" id="419477"/>
    <lineage>
        <taxon>Bacteria</taxon>
        <taxon>Bacillati</taxon>
        <taxon>Actinomycetota</taxon>
        <taxon>Actinomycetes</taxon>
        <taxon>Mycobacteriales</taxon>
        <taxon>Nocardiaceae</taxon>
        <taxon>Nocardia</taxon>
    </lineage>
</organism>
<dbReference type="RefSeq" id="WP_068044973.1">
    <property type="nucleotide sequence ID" value="NZ_JAAXOO010000006.1"/>
</dbReference>
<name>A0A846XLU9_9NOCA</name>
<dbReference type="EMBL" id="JAAXOO010000006">
    <property type="protein sequence ID" value="NKY36229.1"/>
    <property type="molecule type" value="Genomic_DNA"/>
</dbReference>
<comment type="caution">
    <text evidence="1">The sequence shown here is derived from an EMBL/GenBank/DDBJ whole genome shotgun (WGS) entry which is preliminary data.</text>
</comment>
<accession>A0A846XLU9</accession>
<protein>
    <submittedName>
        <fullName evidence="1">Uncharacterized protein</fullName>
    </submittedName>
</protein>
<proteinExistence type="predicted"/>
<sequence length="212" mass="23209">MTSTRGLLDELDKAGLDKALSEAGCLGSTIDSEAKRLVLDLEILSLPEQITGIATGDATPGTHTERVQLTFHGVTRIAASLRVQRWDDLEPRILPLELTGLDAAVASFGGSRLHGWEFVDLDDSSWALWSELLSFDTTIDTRSSRHVLEFSQEEGVDPRELDIRVWFDSVTAHRADGEPIPLPDLVAGSQRWWAAHDKGDPRASHPGIAPPL</sequence>
<evidence type="ECO:0000313" key="1">
    <source>
        <dbReference type="EMBL" id="NKY36229.1"/>
    </source>
</evidence>
<evidence type="ECO:0000313" key="2">
    <source>
        <dbReference type="Proteomes" id="UP000565715"/>
    </source>
</evidence>
<dbReference type="AlphaFoldDB" id="A0A846XLU9"/>
<dbReference type="Proteomes" id="UP000565715">
    <property type="component" value="Unassembled WGS sequence"/>
</dbReference>
<keyword evidence="2" id="KW-1185">Reference proteome</keyword>
<reference evidence="1 2" key="1">
    <citation type="submission" date="2020-04" db="EMBL/GenBank/DDBJ databases">
        <title>MicrobeNet Type strains.</title>
        <authorList>
            <person name="Nicholson A.C."/>
        </authorList>
    </citation>
    <scope>NUCLEOTIDE SEQUENCE [LARGE SCALE GENOMIC DNA]</scope>
    <source>
        <strain evidence="1 2">DSM 45078</strain>
    </source>
</reference>